<dbReference type="AlphaFoldDB" id="A0A0H5QXC6"/>
<organism evidence="1">
    <name type="scientific">Spongospora subterranea</name>
    <dbReference type="NCBI Taxonomy" id="70186"/>
    <lineage>
        <taxon>Eukaryota</taxon>
        <taxon>Sar</taxon>
        <taxon>Rhizaria</taxon>
        <taxon>Endomyxa</taxon>
        <taxon>Phytomyxea</taxon>
        <taxon>Plasmodiophorida</taxon>
        <taxon>Plasmodiophoridae</taxon>
        <taxon>Spongospora</taxon>
    </lineage>
</organism>
<reference evidence="1" key="1">
    <citation type="submission" date="2015-04" db="EMBL/GenBank/DDBJ databases">
        <title>The genome sequence of the plant pathogenic Rhizarian Plasmodiophora brassicae reveals insights in its biotrophic life cycle and the origin of chitin synthesis.</title>
        <authorList>
            <person name="Schwelm A."/>
            <person name="Fogelqvist J."/>
            <person name="Knaust A."/>
            <person name="Julke S."/>
            <person name="Lilja T."/>
            <person name="Dhandapani V."/>
            <person name="Bonilla-Rosso G."/>
            <person name="Karlsson M."/>
            <person name="Shevchenko A."/>
            <person name="Choi S.R."/>
            <person name="Kim H.G."/>
            <person name="Park J.Y."/>
            <person name="Lim Y.P."/>
            <person name="Ludwig-Muller J."/>
            <person name="Dixelius C."/>
        </authorList>
    </citation>
    <scope>NUCLEOTIDE SEQUENCE</scope>
    <source>
        <tissue evidence="1">Potato root galls</tissue>
    </source>
</reference>
<dbReference type="EMBL" id="HACM01005935">
    <property type="protein sequence ID" value="CRZ06377.1"/>
    <property type="molecule type" value="Transcribed_RNA"/>
</dbReference>
<accession>A0A0H5QXC6</accession>
<protein>
    <submittedName>
        <fullName evidence="1">Uncharacterized protein</fullName>
    </submittedName>
</protein>
<evidence type="ECO:0000313" key="1">
    <source>
        <dbReference type="EMBL" id="CRZ06377.1"/>
    </source>
</evidence>
<name>A0A0H5QXC6_9EUKA</name>
<proteinExistence type="predicted"/>
<sequence>MRATRHGHILLMMNDTLSCLMNHINDFVRFKRPPQAEVSLAEMVSWFSVTMFSHCSNMEVTLDHFKSKVASVLSWDRLRFITSNVKAYDVTSRRWRCRSVAFATRPHCLPGRF</sequence>